<dbReference type="OrthoDB" id="9775547at2"/>
<proteinExistence type="predicted"/>
<comment type="caution">
    <text evidence="1">The sequence shown here is derived from an EMBL/GenBank/DDBJ whole genome shotgun (WGS) entry which is preliminary data.</text>
</comment>
<evidence type="ECO:0000313" key="1">
    <source>
        <dbReference type="EMBL" id="OUM21206.1"/>
    </source>
</evidence>
<dbReference type="InterPro" id="IPR038724">
    <property type="entry name" value="RepA"/>
</dbReference>
<dbReference type="Pfam" id="PF13481">
    <property type="entry name" value="AAA_25"/>
    <property type="match status" value="1"/>
</dbReference>
<dbReference type="SUPFAM" id="SSF52540">
    <property type="entry name" value="P-loop containing nucleoside triphosphate hydrolases"/>
    <property type="match status" value="1"/>
</dbReference>
<protein>
    <recommendedName>
        <fullName evidence="3">AAA+ ATPase domain-containing protein</fullName>
    </recommendedName>
</protein>
<sequence>MENKKEMTALDVSAATDTEQPISKCTDNSISEKAGKINDLETISMTELYDTVYPSKPPLIDGLLYTGTYLFVGAPKLGKSYLMAQLAYHISTGTPLWDYTVRKGTVLYLALEDDYRCLQERLYRMFGTDSTDNLFFSVSADSLGNGLDAQLQRFMQEHTDTSLIIIDTLQKVREVGGDNYSYANDYEIITRLKQFADKYGICILLVHHTRKQTADDKFNMISGTTGLLGAADGAFLLQKEKRTSNAATLEVSGRDQQDQKLYLNRNTETLLWELERTETELWKEPPEPLLEKIAQLLSSGSNEWTGTPTELCSILQLDIQPNALTRKLNINAGRLLNEYKIFYENSRSRSERKVKLSRLEQA</sequence>
<evidence type="ECO:0008006" key="3">
    <source>
        <dbReference type="Google" id="ProtNLM"/>
    </source>
</evidence>
<name>A0A252F621_9FIRM</name>
<dbReference type="Proteomes" id="UP000194903">
    <property type="component" value="Unassembled WGS sequence"/>
</dbReference>
<gene>
    <name evidence="1" type="ORF">CBW42_04010</name>
</gene>
<accession>A0A252F621</accession>
<reference evidence="1 2" key="1">
    <citation type="submission" date="2017-05" db="EMBL/GenBank/DDBJ databases">
        <title>Butyricicoccus porcorum sp. nov. a butyrate-producing bacterium from the swine intestinal tract.</title>
        <authorList>
            <person name="Trachsel J."/>
            <person name="Humphrey S."/>
            <person name="Allen H.K."/>
        </authorList>
    </citation>
    <scope>NUCLEOTIDE SEQUENCE [LARGE SCALE GENOMIC DNA]</scope>
    <source>
        <strain evidence="1">BB10</strain>
    </source>
</reference>
<evidence type="ECO:0000313" key="2">
    <source>
        <dbReference type="Proteomes" id="UP000194903"/>
    </source>
</evidence>
<dbReference type="Gene3D" id="3.40.50.300">
    <property type="entry name" value="P-loop containing nucleotide triphosphate hydrolases"/>
    <property type="match status" value="1"/>
</dbReference>
<organism evidence="1 2">
    <name type="scientific">Butyricicoccus porcorum</name>
    <dbReference type="NCBI Taxonomy" id="1945634"/>
    <lineage>
        <taxon>Bacteria</taxon>
        <taxon>Bacillati</taxon>
        <taxon>Bacillota</taxon>
        <taxon>Clostridia</taxon>
        <taxon>Eubacteriales</taxon>
        <taxon>Butyricicoccaceae</taxon>
        <taxon>Butyricicoccus</taxon>
    </lineage>
</organism>
<dbReference type="EMBL" id="NHOC01000003">
    <property type="protein sequence ID" value="OUM21206.1"/>
    <property type="molecule type" value="Genomic_DNA"/>
</dbReference>
<dbReference type="InterPro" id="IPR027417">
    <property type="entry name" value="P-loop_NTPase"/>
</dbReference>
<dbReference type="CDD" id="cd01125">
    <property type="entry name" value="RepA_RSF1010_like"/>
    <property type="match status" value="1"/>
</dbReference>
<keyword evidence="2" id="KW-1185">Reference proteome</keyword>
<dbReference type="AlphaFoldDB" id="A0A252F621"/>
<dbReference type="RefSeq" id="WP_087018017.1">
    <property type="nucleotide sequence ID" value="NZ_NHOC01000003.1"/>
</dbReference>